<dbReference type="PANTHER" id="PTHR11474:SF126">
    <property type="entry name" value="TYROSINASE-LIKE PROTEIN TYR-1-RELATED"/>
    <property type="match status" value="1"/>
</dbReference>
<dbReference type="EMBL" id="JAULSV010000005">
    <property type="protein sequence ID" value="KAK0643408.1"/>
    <property type="molecule type" value="Genomic_DNA"/>
</dbReference>
<dbReference type="InterPro" id="IPR008922">
    <property type="entry name" value="Di-copper_centre_dom_sf"/>
</dbReference>
<dbReference type="InterPro" id="IPR050316">
    <property type="entry name" value="Tyrosinase/Hemocyanin"/>
</dbReference>
<evidence type="ECO:0000313" key="5">
    <source>
        <dbReference type="Proteomes" id="UP001174936"/>
    </source>
</evidence>
<name>A0AA39XZX7_9PEZI</name>
<dbReference type="GO" id="GO:0016491">
    <property type="term" value="F:oxidoreductase activity"/>
    <property type="evidence" value="ECO:0007669"/>
    <property type="project" value="InterPro"/>
</dbReference>
<dbReference type="PANTHER" id="PTHR11474">
    <property type="entry name" value="TYROSINASE FAMILY MEMBER"/>
    <property type="match status" value="1"/>
</dbReference>
<protein>
    <recommendedName>
        <fullName evidence="3">Tyrosinase copper-binding domain-containing protein</fullName>
    </recommendedName>
</protein>
<evidence type="ECO:0000256" key="1">
    <source>
        <dbReference type="ARBA" id="ARBA00022723"/>
    </source>
</evidence>
<dbReference type="InterPro" id="IPR002227">
    <property type="entry name" value="Tyrosinase_Cu-bd"/>
</dbReference>
<feature type="domain" description="Tyrosinase copper-binding" evidence="3">
    <location>
        <begin position="59"/>
        <end position="266"/>
    </location>
</feature>
<proteinExistence type="predicted"/>
<evidence type="ECO:0000259" key="3">
    <source>
        <dbReference type="Pfam" id="PF00264"/>
    </source>
</evidence>
<reference evidence="4" key="1">
    <citation type="submission" date="2023-06" db="EMBL/GenBank/DDBJ databases">
        <title>Genome-scale phylogeny and comparative genomics of the fungal order Sordariales.</title>
        <authorList>
            <consortium name="Lawrence Berkeley National Laboratory"/>
            <person name="Hensen N."/>
            <person name="Bonometti L."/>
            <person name="Westerberg I."/>
            <person name="Brannstrom I.O."/>
            <person name="Guillou S."/>
            <person name="Cros-Aarteil S."/>
            <person name="Calhoun S."/>
            <person name="Haridas S."/>
            <person name="Kuo A."/>
            <person name="Mondo S."/>
            <person name="Pangilinan J."/>
            <person name="Riley R."/>
            <person name="Labutti K."/>
            <person name="Andreopoulos B."/>
            <person name="Lipzen A."/>
            <person name="Chen C."/>
            <person name="Yanf M."/>
            <person name="Daum C."/>
            <person name="Ng V."/>
            <person name="Clum A."/>
            <person name="Steindorff A."/>
            <person name="Ohm R."/>
            <person name="Martin F."/>
            <person name="Silar P."/>
            <person name="Natvig D."/>
            <person name="Lalanne C."/>
            <person name="Gautier V."/>
            <person name="Ament-Velasquez S.L."/>
            <person name="Kruys A."/>
            <person name="Hutchinson M.I."/>
            <person name="Powell A.J."/>
            <person name="Barry K."/>
            <person name="Miller A.N."/>
            <person name="Grigoriev I.V."/>
            <person name="Debuchy R."/>
            <person name="Gladieux P."/>
            <person name="Thoren M.H."/>
            <person name="Johannesson H."/>
        </authorList>
    </citation>
    <scope>NUCLEOTIDE SEQUENCE</scope>
    <source>
        <strain evidence="4">SMH2532-1</strain>
    </source>
</reference>
<keyword evidence="1" id="KW-0479">Metal-binding</keyword>
<dbReference type="SUPFAM" id="SSF48056">
    <property type="entry name" value="Di-copper centre-containing domain"/>
    <property type="match status" value="1"/>
</dbReference>
<gene>
    <name evidence="4" type="ORF">B0T16DRAFT_494448</name>
</gene>
<dbReference type="Pfam" id="PF00264">
    <property type="entry name" value="Tyrosinase"/>
    <property type="match status" value="1"/>
</dbReference>
<sequence length="334" mass="37190">MYGHFDCIDPELTFSYQLNRGKLFDNEKVAYINAIKCLQTKPSKTQHLYPGARSRYDDYGSFHPWHRMMVRSFESDLRELCGYTGAQPYWDWSLDADLGAHSFVDSPVFRVNTAFGGNGQFVEPDSSSPKPQRTGRLFPDLQVPDTTGGGCVNGGPFANVTVNLGPGTSLTHNPRCLTRDFAPDLAITTLNSTVVEWALSASTFAEFDLRVQGSGTGLSDLKYATGGHFALGGNTGDLGSIYSSPSDPLFYLHYANIDRLWDKWQRAKWESRKGDISGPDAQFGYPWDFGGGEVSYRNVTLDYRLDFVELLSQGRYVTVGEVMDTAALCYRYSE</sequence>
<evidence type="ECO:0000256" key="2">
    <source>
        <dbReference type="ARBA" id="ARBA00023008"/>
    </source>
</evidence>
<dbReference type="AlphaFoldDB" id="A0AA39XZX7"/>
<dbReference type="Gene3D" id="1.10.1280.10">
    <property type="entry name" value="Di-copper center containing domain from catechol oxidase"/>
    <property type="match status" value="1"/>
</dbReference>
<evidence type="ECO:0000313" key="4">
    <source>
        <dbReference type="EMBL" id="KAK0643408.1"/>
    </source>
</evidence>
<dbReference type="PRINTS" id="PR00092">
    <property type="entry name" value="TYROSINASE"/>
</dbReference>
<accession>A0AA39XZX7</accession>
<keyword evidence="5" id="KW-1185">Reference proteome</keyword>
<comment type="caution">
    <text evidence="4">The sequence shown here is derived from an EMBL/GenBank/DDBJ whole genome shotgun (WGS) entry which is preliminary data.</text>
</comment>
<keyword evidence="2" id="KW-0186">Copper</keyword>
<dbReference type="Proteomes" id="UP001174936">
    <property type="component" value="Unassembled WGS sequence"/>
</dbReference>
<organism evidence="4 5">
    <name type="scientific">Cercophora newfieldiana</name>
    <dbReference type="NCBI Taxonomy" id="92897"/>
    <lineage>
        <taxon>Eukaryota</taxon>
        <taxon>Fungi</taxon>
        <taxon>Dikarya</taxon>
        <taxon>Ascomycota</taxon>
        <taxon>Pezizomycotina</taxon>
        <taxon>Sordariomycetes</taxon>
        <taxon>Sordariomycetidae</taxon>
        <taxon>Sordariales</taxon>
        <taxon>Lasiosphaeriaceae</taxon>
        <taxon>Cercophora</taxon>
    </lineage>
</organism>
<dbReference type="GO" id="GO:0046872">
    <property type="term" value="F:metal ion binding"/>
    <property type="evidence" value="ECO:0007669"/>
    <property type="project" value="UniProtKB-KW"/>
</dbReference>